<dbReference type="Pfam" id="PF09754">
    <property type="entry name" value="PAC2"/>
    <property type="match status" value="1"/>
</dbReference>
<dbReference type="OrthoDB" id="3733464at2"/>
<keyword evidence="1" id="KW-0647">Proteasome</keyword>
<keyword evidence="2" id="KW-1185">Reference proteome</keyword>
<evidence type="ECO:0000313" key="2">
    <source>
        <dbReference type="Proteomes" id="UP000247892"/>
    </source>
</evidence>
<proteinExistence type="predicted"/>
<organism evidence="1 2">
    <name type="scientific">Prauserella flavalba</name>
    <dbReference type="NCBI Taxonomy" id="1477506"/>
    <lineage>
        <taxon>Bacteria</taxon>
        <taxon>Bacillati</taxon>
        <taxon>Actinomycetota</taxon>
        <taxon>Actinomycetes</taxon>
        <taxon>Pseudonocardiales</taxon>
        <taxon>Pseudonocardiaceae</taxon>
        <taxon>Prauserella</taxon>
    </lineage>
</organism>
<dbReference type="EMBL" id="MASU01000010">
    <property type="protein sequence ID" value="PXY26484.1"/>
    <property type="molecule type" value="Genomic_DNA"/>
</dbReference>
<dbReference type="SUPFAM" id="SSF159659">
    <property type="entry name" value="Cgl1923-like"/>
    <property type="match status" value="1"/>
</dbReference>
<comment type="caution">
    <text evidence="1">The sequence shown here is derived from an EMBL/GenBank/DDBJ whole genome shotgun (WGS) entry which is preliminary data.</text>
</comment>
<dbReference type="Gene3D" id="1.10.287.100">
    <property type="match status" value="1"/>
</dbReference>
<name>A0A318LGP1_9PSEU</name>
<dbReference type="Proteomes" id="UP000247892">
    <property type="component" value="Unassembled WGS sequence"/>
</dbReference>
<dbReference type="AlphaFoldDB" id="A0A318LGP1"/>
<sequence length="305" mass="33631">MVSDPVELYEVDSDVPVLDGAVLLYHFDGFIDAGSAGRAVADHLLEELDGPVVARFDVDRLIDYRSRRPTMTFSGDHWTDYEAPELAVRLLHDENATPFLVFTGPEPDHEWERFAAAVRHLVERWQVRLSVGFQGIPMGVPHTRPLGLTAHATRAQLIEDYQPLFNEVRIPGSAAAMLELRLGEAGHDAMGFAAHVPHYLAQARYPAAGLTLLDAITRATGLSLPSDTLREAARRTDEEVDRQVRESDEVAEVVSALERQYDAFTAASAKGNLLADNTPMPTADELASQFERFLAEQGGNDSTEQ</sequence>
<dbReference type="InterPro" id="IPR008492">
    <property type="entry name" value="Rv2714-like"/>
</dbReference>
<dbReference type="InterPro" id="IPR019151">
    <property type="entry name" value="Proteasome_assmbl_chaperone_2"/>
</dbReference>
<reference evidence="1 2" key="1">
    <citation type="submission" date="2016-07" db="EMBL/GenBank/DDBJ databases">
        <title>Draft genome sequence of Prauserella sp. YIM 121212, isolated from alkaline soil.</title>
        <authorList>
            <person name="Ruckert C."/>
            <person name="Albersmeier A."/>
            <person name="Jiang C.-L."/>
            <person name="Jiang Y."/>
            <person name="Kalinowski J."/>
            <person name="Schneider O."/>
            <person name="Winkler A."/>
            <person name="Zotchev S.B."/>
        </authorList>
    </citation>
    <scope>NUCLEOTIDE SEQUENCE [LARGE SCALE GENOMIC DNA]</scope>
    <source>
        <strain evidence="1 2">YIM 121212</strain>
    </source>
</reference>
<dbReference type="InterPro" id="IPR038389">
    <property type="entry name" value="PSMG2_sf"/>
</dbReference>
<dbReference type="Gene3D" id="3.40.50.10900">
    <property type="entry name" value="PAC-like subunit"/>
    <property type="match status" value="1"/>
</dbReference>
<accession>A0A318LGP1</accession>
<dbReference type="GO" id="GO:0000502">
    <property type="term" value="C:proteasome complex"/>
    <property type="evidence" value="ECO:0007669"/>
    <property type="project" value="UniProtKB-KW"/>
</dbReference>
<evidence type="ECO:0000313" key="1">
    <source>
        <dbReference type="EMBL" id="PXY26484.1"/>
    </source>
</evidence>
<dbReference type="PIRSF" id="PIRSF028754">
    <property type="entry name" value="UCP028754"/>
    <property type="match status" value="1"/>
</dbReference>
<protein>
    <submittedName>
        <fullName evidence="1">Proteasome protein</fullName>
    </submittedName>
</protein>
<gene>
    <name evidence="1" type="ORF">BA062_23955</name>
</gene>